<dbReference type="GO" id="GO:0006227">
    <property type="term" value="P:dUDP biosynthetic process"/>
    <property type="evidence" value="ECO:0007669"/>
    <property type="project" value="TreeGrafter"/>
</dbReference>
<dbReference type="InterPro" id="IPR039430">
    <property type="entry name" value="Thymidylate_kin-like_dom"/>
</dbReference>
<evidence type="ECO:0000313" key="10">
    <source>
        <dbReference type="EMBL" id="CAL6004491.1"/>
    </source>
</evidence>
<dbReference type="GO" id="GO:0004550">
    <property type="term" value="F:nucleoside diphosphate kinase activity"/>
    <property type="evidence" value="ECO:0007669"/>
    <property type="project" value="TreeGrafter"/>
</dbReference>
<dbReference type="GO" id="GO:0005829">
    <property type="term" value="C:cytosol"/>
    <property type="evidence" value="ECO:0007669"/>
    <property type="project" value="TreeGrafter"/>
</dbReference>
<organism evidence="9">
    <name type="scientific">Hexamita inflata</name>
    <dbReference type="NCBI Taxonomy" id="28002"/>
    <lineage>
        <taxon>Eukaryota</taxon>
        <taxon>Metamonada</taxon>
        <taxon>Diplomonadida</taxon>
        <taxon>Hexamitidae</taxon>
        <taxon>Hexamitinae</taxon>
        <taxon>Hexamita</taxon>
    </lineage>
</organism>
<dbReference type="AlphaFoldDB" id="A0AA86NZK2"/>
<gene>
    <name evidence="9" type="ORF">HINF_LOCUS16624</name>
    <name evidence="10" type="ORF">HINF_LOCUS18908</name>
</gene>
<evidence type="ECO:0000256" key="1">
    <source>
        <dbReference type="ARBA" id="ARBA00009776"/>
    </source>
</evidence>
<keyword evidence="4" id="KW-0545">Nucleotide biosynthesis</keyword>
<dbReference type="Gene3D" id="3.40.50.300">
    <property type="entry name" value="P-loop containing nucleotide triphosphate hydrolases"/>
    <property type="match status" value="1"/>
</dbReference>
<dbReference type="EMBL" id="CAXDID020000049">
    <property type="protein sequence ID" value="CAL6004491.1"/>
    <property type="molecule type" value="Genomic_DNA"/>
</dbReference>
<evidence type="ECO:0000256" key="5">
    <source>
        <dbReference type="ARBA" id="ARBA00022741"/>
    </source>
</evidence>
<proteinExistence type="inferred from homology"/>
<evidence type="ECO:0000256" key="3">
    <source>
        <dbReference type="ARBA" id="ARBA00022679"/>
    </source>
</evidence>
<reference evidence="9" key="1">
    <citation type="submission" date="2023-06" db="EMBL/GenBank/DDBJ databases">
        <authorList>
            <person name="Kurt Z."/>
        </authorList>
    </citation>
    <scope>NUCLEOTIDE SEQUENCE</scope>
</reference>
<evidence type="ECO:0000256" key="2">
    <source>
        <dbReference type="ARBA" id="ARBA00012980"/>
    </source>
</evidence>
<evidence type="ECO:0000256" key="4">
    <source>
        <dbReference type="ARBA" id="ARBA00022727"/>
    </source>
</evidence>
<dbReference type="Proteomes" id="UP001642409">
    <property type="component" value="Unassembled WGS sequence"/>
</dbReference>
<dbReference type="NCBIfam" id="TIGR00041">
    <property type="entry name" value="DTMP_kinase"/>
    <property type="match status" value="1"/>
</dbReference>
<dbReference type="GO" id="GO:0005634">
    <property type="term" value="C:nucleus"/>
    <property type="evidence" value="ECO:0007669"/>
    <property type="project" value="TreeGrafter"/>
</dbReference>
<comment type="caution">
    <text evidence="9">The sequence shown here is derived from an EMBL/GenBank/DDBJ whole genome shotgun (WGS) entry which is preliminary data.</text>
</comment>
<keyword evidence="3" id="KW-0808">Transferase</keyword>
<keyword evidence="7" id="KW-0067">ATP-binding</keyword>
<evidence type="ECO:0000313" key="9">
    <source>
        <dbReference type="EMBL" id="CAI9928979.1"/>
    </source>
</evidence>
<keyword evidence="11" id="KW-1185">Reference proteome</keyword>
<dbReference type="GO" id="GO:0005739">
    <property type="term" value="C:mitochondrion"/>
    <property type="evidence" value="ECO:0007669"/>
    <property type="project" value="TreeGrafter"/>
</dbReference>
<dbReference type="GO" id="GO:0005524">
    <property type="term" value="F:ATP binding"/>
    <property type="evidence" value="ECO:0007669"/>
    <property type="project" value="UniProtKB-KW"/>
</dbReference>
<dbReference type="EC" id="2.7.4.9" evidence="2"/>
<feature type="domain" description="Thymidylate kinase-like" evidence="8">
    <location>
        <begin position="8"/>
        <end position="180"/>
    </location>
</feature>
<accession>A0AA86NZK2</accession>
<evidence type="ECO:0000256" key="6">
    <source>
        <dbReference type="ARBA" id="ARBA00022777"/>
    </source>
</evidence>
<dbReference type="GO" id="GO:0004798">
    <property type="term" value="F:dTMP kinase activity"/>
    <property type="evidence" value="ECO:0007669"/>
    <property type="project" value="UniProtKB-EC"/>
</dbReference>
<dbReference type="PANTHER" id="PTHR10344:SF1">
    <property type="entry name" value="THYMIDYLATE KINASE"/>
    <property type="match status" value="1"/>
</dbReference>
<keyword evidence="5" id="KW-0547">Nucleotide-binding</keyword>
<dbReference type="HAMAP" id="MF_00165">
    <property type="entry name" value="Thymidylate_kinase"/>
    <property type="match status" value="1"/>
</dbReference>
<dbReference type="InterPro" id="IPR018094">
    <property type="entry name" value="Thymidylate_kinase"/>
</dbReference>
<protein>
    <recommendedName>
        <fullName evidence="2">dTMP kinase</fullName>
        <ecNumber evidence="2">2.7.4.9</ecNumber>
    </recommendedName>
</protein>
<reference evidence="10 11" key="2">
    <citation type="submission" date="2024-07" db="EMBL/GenBank/DDBJ databases">
        <authorList>
            <person name="Akdeniz Z."/>
        </authorList>
    </citation>
    <scope>NUCLEOTIDE SEQUENCE [LARGE SCALE GENOMIC DNA]</scope>
</reference>
<evidence type="ECO:0000256" key="7">
    <source>
        <dbReference type="ARBA" id="ARBA00022840"/>
    </source>
</evidence>
<sequence length="202" mass="23343">MPGQFIVVEGLDRCGKDTQINLLLQSMPDAIKFNFPNEQLESGRKCRQYLLQQIQLTDFEINELYAQNRRETMPEIVKLLNENKTVICSRYAFSGVAYTSAKGNMTLEEALEADKGILIPNITLFIYSEPKDIQQRFNGNDRYENVEFQEKVLNQFRLIKNHCGVGQWKEILVNKGIDETFKEVQQAIQECTETGVKYGLFE</sequence>
<dbReference type="SUPFAM" id="SSF52540">
    <property type="entry name" value="P-loop containing nucleoside triphosphate hydrolases"/>
    <property type="match status" value="1"/>
</dbReference>
<evidence type="ECO:0000313" key="11">
    <source>
        <dbReference type="Proteomes" id="UP001642409"/>
    </source>
</evidence>
<dbReference type="GO" id="GO:0006235">
    <property type="term" value="P:dTTP biosynthetic process"/>
    <property type="evidence" value="ECO:0007669"/>
    <property type="project" value="TreeGrafter"/>
</dbReference>
<dbReference type="InterPro" id="IPR027417">
    <property type="entry name" value="P-loop_NTPase"/>
</dbReference>
<dbReference type="EMBL" id="CATOUU010000424">
    <property type="protein sequence ID" value="CAI9928979.1"/>
    <property type="molecule type" value="Genomic_DNA"/>
</dbReference>
<dbReference type="GO" id="GO:0006233">
    <property type="term" value="P:dTDP biosynthetic process"/>
    <property type="evidence" value="ECO:0007669"/>
    <property type="project" value="InterPro"/>
</dbReference>
<dbReference type="PANTHER" id="PTHR10344">
    <property type="entry name" value="THYMIDYLATE KINASE"/>
    <property type="match status" value="1"/>
</dbReference>
<evidence type="ECO:0000259" key="8">
    <source>
        <dbReference type="Pfam" id="PF02223"/>
    </source>
</evidence>
<keyword evidence="6 9" id="KW-0418">Kinase</keyword>
<name>A0AA86NZK2_9EUKA</name>
<dbReference type="Pfam" id="PF02223">
    <property type="entry name" value="Thymidylate_kin"/>
    <property type="match status" value="1"/>
</dbReference>
<comment type="similarity">
    <text evidence="1">Belongs to the thymidylate kinase family.</text>
</comment>